<reference evidence="9 10" key="1">
    <citation type="submission" date="2018-02" db="EMBL/GenBank/DDBJ databases">
        <title>The genomes of Aspergillus section Nigri reveals drivers in fungal speciation.</title>
        <authorList>
            <consortium name="DOE Joint Genome Institute"/>
            <person name="Vesth T.C."/>
            <person name="Nybo J."/>
            <person name="Theobald S."/>
            <person name="Brandl J."/>
            <person name="Frisvad J.C."/>
            <person name="Nielsen K.F."/>
            <person name="Lyhne E.K."/>
            <person name="Kogle M.E."/>
            <person name="Kuo A."/>
            <person name="Riley R."/>
            <person name="Clum A."/>
            <person name="Nolan M."/>
            <person name="Lipzen A."/>
            <person name="Salamov A."/>
            <person name="Henrissat B."/>
            <person name="Wiebenga A."/>
            <person name="De vries R.P."/>
            <person name="Grigoriev I.V."/>
            <person name="Mortensen U.H."/>
            <person name="Andersen M.R."/>
            <person name="Baker S.E."/>
        </authorList>
    </citation>
    <scope>NUCLEOTIDE SEQUENCE [LARGE SCALE GENOMIC DNA]</scope>
    <source>
        <strain evidence="9 10">CBS 114.51</strain>
    </source>
</reference>
<dbReference type="CDD" id="cd00067">
    <property type="entry name" value="GAL4"/>
    <property type="match status" value="1"/>
</dbReference>
<dbReference type="SMART" id="SM00906">
    <property type="entry name" value="Fungal_trans"/>
    <property type="match status" value="1"/>
</dbReference>
<keyword evidence="5" id="KW-0804">Transcription</keyword>
<evidence type="ECO:0000256" key="2">
    <source>
        <dbReference type="ARBA" id="ARBA00022723"/>
    </source>
</evidence>
<keyword evidence="4" id="KW-0238">DNA-binding</keyword>
<dbReference type="PROSITE" id="PS50048">
    <property type="entry name" value="ZN2_CY6_FUNGAL_2"/>
    <property type="match status" value="1"/>
</dbReference>
<feature type="region of interest" description="Disordered" evidence="7">
    <location>
        <begin position="103"/>
        <end position="124"/>
    </location>
</feature>
<dbReference type="GO" id="GO:0009893">
    <property type="term" value="P:positive regulation of metabolic process"/>
    <property type="evidence" value="ECO:0007669"/>
    <property type="project" value="UniProtKB-ARBA"/>
</dbReference>
<sequence length="730" mass="82178">MASQVILERSAVLFLSPLHPTNRDKRRSDTTLTFINNLDKCDLCHSRKVKCDRLDPCMNCVDAKAECRRARPRRSMRPRVSRISGLSKRLSTLEQYIVNPHAPAASTRQEPSHDFQEPDNNSDMILKIPTTSQASNMSTPDIKATGDVVASQRATESPAAVEDIATQQACEARRSIQQELRQSNHLSSSRRTILESALSLVNKISAPSLEKGPFQGNTKELEDSNPSGLEEFTLETYLMMSEDIAHRDSPVKHLHWPDHVSVKSLEHMSLSLAEGRVDRQTSLHYRVCVYTKAIFFLARLRQRQMNPRLCTHVKMTRRKYTLAAFKALNQVDMSGTHSLSLVQALLSGALLHQMQGNSTKSWTLTAFAARLLVAMNHHSITIDTPARTQEEEDARFCLFSCYLLDKSLSMLLLRPPSLPRLGVSPAALIPVDDGISLSMIAKTMVELAEIQEAALELFYRGAGPGDTSSPATELDGMIQQLDSMKTVIEERRASSKPELQFDWMAAEFRFHAMVTTILQCKSRVWGTVQNREQCLQHARHALEALSRLQIVFNEDNAFVGAYPMFLTWTVFSYPMTPFYILFCNVVGTLNVEDFQLMRDTTKGLSRFIDFNPAIGRLYHLFTQFLVLCSPLVEREDSTSPCSVQQSMNLDPEEPDVPLDAGIPLLNTDNQLYNGPVHLGGIEGARSFDTTTRPEMNSWWNNAQMWELFGTQPSLEWVNSEITDFVADGYP</sequence>
<comment type="subcellular location">
    <subcellularLocation>
        <location evidence="1">Nucleus</location>
    </subcellularLocation>
</comment>
<dbReference type="GO" id="GO:0000981">
    <property type="term" value="F:DNA-binding transcription factor activity, RNA polymerase II-specific"/>
    <property type="evidence" value="ECO:0007669"/>
    <property type="project" value="InterPro"/>
</dbReference>
<gene>
    <name evidence="9" type="ORF">BO86DRAFT_448582</name>
</gene>
<accession>A0A8T8WZH8</accession>
<dbReference type="SUPFAM" id="SSF57701">
    <property type="entry name" value="Zn2/Cys6 DNA-binding domain"/>
    <property type="match status" value="1"/>
</dbReference>
<proteinExistence type="predicted"/>
<keyword evidence="6" id="KW-0539">Nucleus</keyword>
<evidence type="ECO:0000313" key="10">
    <source>
        <dbReference type="Proteomes" id="UP000249497"/>
    </source>
</evidence>
<name>A0A8T8WZH8_ASPJA</name>
<dbReference type="PANTHER" id="PTHR46910">
    <property type="entry name" value="TRANSCRIPTION FACTOR PDR1"/>
    <property type="match status" value="1"/>
</dbReference>
<feature type="domain" description="Zn(2)-C6 fungal-type" evidence="8">
    <location>
        <begin position="40"/>
        <end position="69"/>
    </location>
</feature>
<dbReference type="RefSeq" id="XP_025527109.1">
    <property type="nucleotide sequence ID" value="XM_025676656.1"/>
</dbReference>
<dbReference type="CDD" id="cd12148">
    <property type="entry name" value="fungal_TF_MHR"/>
    <property type="match status" value="1"/>
</dbReference>
<dbReference type="OrthoDB" id="39175at2759"/>
<dbReference type="AlphaFoldDB" id="A0A8T8WZH8"/>
<dbReference type="Proteomes" id="UP000249497">
    <property type="component" value="Unassembled WGS sequence"/>
</dbReference>
<organism evidence="9 10">
    <name type="scientific">Aspergillus japonicus CBS 114.51</name>
    <dbReference type="NCBI Taxonomy" id="1448312"/>
    <lineage>
        <taxon>Eukaryota</taxon>
        <taxon>Fungi</taxon>
        <taxon>Dikarya</taxon>
        <taxon>Ascomycota</taxon>
        <taxon>Pezizomycotina</taxon>
        <taxon>Eurotiomycetes</taxon>
        <taxon>Eurotiomycetidae</taxon>
        <taxon>Eurotiales</taxon>
        <taxon>Aspergillaceae</taxon>
        <taxon>Aspergillus</taxon>
        <taxon>Aspergillus subgen. Circumdati</taxon>
    </lineage>
</organism>
<evidence type="ECO:0000256" key="5">
    <source>
        <dbReference type="ARBA" id="ARBA00023163"/>
    </source>
</evidence>
<dbReference type="InterPro" id="IPR050987">
    <property type="entry name" value="AtrR-like"/>
</dbReference>
<keyword evidence="3" id="KW-0805">Transcription regulation</keyword>
<keyword evidence="2" id="KW-0479">Metal-binding</keyword>
<dbReference type="GeneID" id="37180349"/>
<dbReference type="PANTHER" id="PTHR46910:SF3">
    <property type="entry name" value="HALOTOLERANCE PROTEIN 9-RELATED"/>
    <property type="match status" value="1"/>
</dbReference>
<evidence type="ECO:0000256" key="6">
    <source>
        <dbReference type="ARBA" id="ARBA00023242"/>
    </source>
</evidence>
<dbReference type="Pfam" id="PF04082">
    <property type="entry name" value="Fungal_trans"/>
    <property type="match status" value="1"/>
</dbReference>
<dbReference type="GO" id="GO:0006351">
    <property type="term" value="P:DNA-templated transcription"/>
    <property type="evidence" value="ECO:0007669"/>
    <property type="project" value="InterPro"/>
</dbReference>
<dbReference type="InterPro" id="IPR036864">
    <property type="entry name" value="Zn2-C6_fun-type_DNA-bd_sf"/>
</dbReference>
<evidence type="ECO:0000259" key="8">
    <source>
        <dbReference type="PROSITE" id="PS50048"/>
    </source>
</evidence>
<dbReference type="Pfam" id="PF00172">
    <property type="entry name" value="Zn_clus"/>
    <property type="match status" value="1"/>
</dbReference>
<evidence type="ECO:0000313" key="9">
    <source>
        <dbReference type="EMBL" id="RAH81215.1"/>
    </source>
</evidence>
<evidence type="ECO:0000256" key="1">
    <source>
        <dbReference type="ARBA" id="ARBA00004123"/>
    </source>
</evidence>
<dbReference type="GO" id="GO:0003677">
    <property type="term" value="F:DNA binding"/>
    <property type="evidence" value="ECO:0007669"/>
    <property type="project" value="UniProtKB-KW"/>
</dbReference>
<evidence type="ECO:0000256" key="3">
    <source>
        <dbReference type="ARBA" id="ARBA00023015"/>
    </source>
</evidence>
<protein>
    <recommendedName>
        <fullName evidence="8">Zn(2)-C6 fungal-type domain-containing protein</fullName>
    </recommendedName>
</protein>
<dbReference type="EMBL" id="KZ824797">
    <property type="protein sequence ID" value="RAH81215.1"/>
    <property type="molecule type" value="Genomic_DNA"/>
</dbReference>
<dbReference type="GO" id="GO:0005634">
    <property type="term" value="C:nucleus"/>
    <property type="evidence" value="ECO:0007669"/>
    <property type="project" value="UniProtKB-SubCell"/>
</dbReference>
<dbReference type="InterPro" id="IPR007219">
    <property type="entry name" value="XnlR_reg_dom"/>
</dbReference>
<dbReference type="Gene3D" id="4.10.240.10">
    <property type="entry name" value="Zn(2)-C6 fungal-type DNA-binding domain"/>
    <property type="match status" value="1"/>
</dbReference>
<dbReference type="GO" id="GO:0008270">
    <property type="term" value="F:zinc ion binding"/>
    <property type="evidence" value="ECO:0007669"/>
    <property type="project" value="InterPro"/>
</dbReference>
<keyword evidence="10" id="KW-1185">Reference proteome</keyword>
<evidence type="ECO:0000256" key="4">
    <source>
        <dbReference type="ARBA" id="ARBA00023125"/>
    </source>
</evidence>
<evidence type="ECO:0000256" key="7">
    <source>
        <dbReference type="SAM" id="MobiDB-lite"/>
    </source>
</evidence>
<dbReference type="InterPro" id="IPR001138">
    <property type="entry name" value="Zn2Cys6_DnaBD"/>
</dbReference>